<gene>
    <name evidence="1" type="ORF">SAMN05421877_1142</name>
</gene>
<evidence type="ECO:0000313" key="2">
    <source>
        <dbReference type="Proteomes" id="UP000236731"/>
    </source>
</evidence>
<reference evidence="2" key="1">
    <citation type="submission" date="2016-10" db="EMBL/GenBank/DDBJ databases">
        <authorList>
            <person name="Varghese N."/>
            <person name="Submissions S."/>
        </authorList>
    </citation>
    <scope>NUCLEOTIDE SEQUENCE [LARGE SCALE GENOMIC DNA]</scope>
    <source>
        <strain evidence="2">DSM 22361</strain>
    </source>
</reference>
<accession>A0A1H6C9Y3</accession>
<evidence type="ECO:0000313" key="1">
    <source>
        <dbReference type="EMBL" id="SEG69176.1"/>
    </source>
</evidence>
<organism evidence="1 2">
    <name type="scientific">Sphingobacterium lactis</name>
    <dbReference type="NCBI Taxonomy" id="797291"/>
    <lineage>
        <taxon>Bacteria</taxon>
        <taxon>Pseudomonadati</taxon>
        <taxon>Bacteroidota</taxon>
        <taxon>Sphingobacteriia</taxon>
        <taxon>Sphingobacteriales</taxon>
        <taxon>Sphingobacteriaceae</taxon>
        <taxon>Sphingobacterium</taxon>
    </lineage>
</organism>
<protein>
    <submittedName>
        <fullName evidence="1">Uncharacterized protein</fullName>
    </submittedName>
</protein>
<name>A0A1H6C9Y3_9SPHI</name>
<proteinExistence type="predicted"/>
<keyword evidence="2" id="KW-1185">Reference proteome</keyword>
<dbReference type="Proteomes" id="UP000236731">
    <property type="component" value="Unassembled WGS sequence"/>
</dbReference>
<dbReference type="EMBL" id="FNUT01000014">
    <property type="protein sequence ID" value="SEG69176.1"/>
    <property type="molecule type" value="Genomic_DNA"/>
</dbReference>
<sequence>MRIYAVRRYFGRELARSARQFPPKISPLFQGHNAGARVVRRAIAMALLCLNHASAPPCHTRWRKSCAEGHCSGSLVPQTCASPPLSHPLAQELCGGPSAVALLCLNHASAPPCYTRWRKSCAEEQVQWLSCASIIRQHTFYNPNPFNNLI</sequence>
<dbReference type="AlphaFoldDB" id="A0A1H6C9Y3"/>